<dbReference type="InterPro" id="IPR015422">
    <property type="entry name" value="PyrdxlP-dep_Trfase_small"/>
</dbReference>
<dbReference type="EC" id="2.6.1.-" evidence="6"/>
<evidence type="ECO:0000256" key="6">
    <source>
        <dbReference type="RuleBase" id="RU000481"/>
    </source>
</evidence>
<protein>
    <recommendedName>
        <fullName evidence="6">Aminotransferase</fullName>
        <ecNumber evidence="6">2.6.1.-</ecNumber>
    </recommendedName>
</protein>
<dbReference type="GO" id="GO:0008483">
    <property type="term" value="F:transaminase activity"/>
    <property type="evidence" value="ECO:0007669"/>
    <property type="project" value="UniProtKB-KW"/>
</dbReference>
<dbReference type="PANTHER" id="PTHR46383:SF1">
    <property type="entry name" value="ASPARTATE AMINOTRANSFERASE"/>
    <property type="match status" value="1"/>
</dbReference>
<reference evidence="8 9" key="1">
    <citation type="submission" date="2020-08" db="EMBL/GenBank/DDBJ databases">
        <authorList>
            <person name="Liu C."/>
            <person name="Sun Q."/>
        </authorList>
    </citation>
    <scope>NUCLEOTIDE SEQUENCE [LARGE SCALE GENOMIC DNA]</scope>
    <source>
        <strain evidence="8 9">NSJ-59</strain>
    </source>
</reference>
<evidence type="ECO:0000256" key="5">
    <source>
        <dbReference type="ARBA" id="ARBA00022898"/>
    </source>
</evidence>
<dbReference type="PROSITE" id="PS00105">
    <property type="entry name" value="AA_TRANSFER_CLASS_1"/>
    <property type="match status" value="1"/>
</dbReference>
<dbReference type="Proteomes" id="UP000606870">
    <property type="component" value="Unassembled WGS sequence"/>
</dbReference>
<organism evidence="8 9">
    <name type="scientific">Megasphaera hominis</name>
    <dbReference type="NCBI Taxonomy" id="159836"/>
    <lineage>
        <taxon>Bacteria</taxon>
        <taxon>Bacillati</taxon>
        <taxon>Bacillota</taxon>
        <taxon>Negativicutes</taxon>
        <taxon>Veillonellales</taxon>
        <taxon>Veillonellaceae</taxon>
        <taxon>Megasphaera</taxon>
    </lineage>
</organism>
<dbReference type="InterPro" id="IPR004839">
    <property type="entry name" value="Aminotransferase_I/II_large"/>
</dbReference>
<evidence type="ECO:0000256" key="3">
    <source>
        <dbReference type="ARBA" id="ARBA00022576"/>
    </source>
</evidence>
<comment type="similarity">
    <text evidence="2 6">Belongs to the class-I pyridoxal-phosphate-dependent aminotransferase family.</text>
</comment>
<dbReference type="RefSeq" id="WP_186502974.1">
    <property type="nucleotide sequence ID" value="NZ_JACOGK010000014.1"/>
</dbReference>
<dbReference type="SUPFAM" id="SSF53383">
    <property type="entry name" value="PLP-dependent transferases"/>
    <property type="match status" value="1"/>
</dbReference>
<evidence type="ECO:0000256" key="4">
    <source>
        <dbReference type="ARBA" id="ARBA00022679"/>
    </source>
</evidence>
<evidence type="ECO:0000313" key="8">
    <source>
        <dbReference type="EMBL" id="MBC3536821.1"/>
    </source>
</evidence>
<sequence length="386" mass="42507">MKELATRIRTLKGSAIRRMVGKSYGMDNVISFALGEPDFVTPPHIIDAAIKALKEGKTFYTPNAGIPALRDAIADSYVKRGMSYTRDNVIITVGGTEALLLSALTLFDEGDEVIVSNPYWANYVGLATEMYATPVLVDVDEKNDFMFDPEELEKAITPKTKAIMMNFPSNPTGALATRENLEAIAKIAVAHDLYVITDEMYHRLLYTDDAFVSLAEMPGMKERAVIVDGFSKTYAMTGWRIGYAVGNKDVIAGMIKMQESAVSCVFEPVQLAALAAITGDQQPVADMLKKYKERRALILNGLNTMMDGKITCREPLGAFYVFPNITKTGLSSEEFCNRLLEEQHVVAVPGTGFGSNGEGFVRLSYATSEEKIREGLLRIQSFIRSL</sequence>
<dbReference type="PANTHER" id="PTHR46383">
    <property type="entry name" value="ASPARTATE AMINOTRANSFERASE"/>
    <property type="match status" value="1"/>
</dbReference>
<dbReference type="InterPro" id="IPR050596">
    <property type="entry name" value="AspAT/PAT-like"/>
</dbReference>
<gene>
    <name evidence="8" type="ORF">H8J70_06125</name>
</gene>
<comment type="cofactor">
    <cofactor evidence="1 6">
        <name>pyridoxal 5'-phosphate</name>
        <dbReference type="ChEBI" id="CHEBI:597326"/>
    </cofactor>
</comment>
<evidence type="ECO:0000259" key="7">
    <source>
        <dbReference type="Pfam" id="PF00155"/>
    </source>
</evidence>
<keyword evidence="3 6" id="KW-0032">Aminotransferase</keyword>
<feature type="domain" description="Aminotransferase class I/classII large" evidence="7">
    <location>
        <begin position="28"/>
        <end position="378"/>
    </location>
</feature>
<dbReference type="Gene3D" id="3.90.1150.10">
    <property type="entry name" value="Aspartate Aminotransferase, domain 1"/>
    <property type="match status" value="1"/>
</dbReference>
<dbReference type="InterPro" id="IPR004838">
    <property type="entry name" value="NHTrfase_class1_PyrdxlP-BS"/>
</dbReference>
<dbReference type="EMBL" id="JACOGK010000014">
    <property type="protein sequence ID" value="MBC3536821.1"/>
    <property type="molecule type" value="Genomic_DNA"/>
</dbReference>
<dbReference type="Pfam" id="PF00155">
    <property type="entry name" value="Aminotran_1_2"/>
    <property type="match status" value="1"/>
</dbReference>
<comment type="caution">
    <text evidence="8">The sequence shown here is derived from an EMBL/GenBank/DDBJ whole genome shotgun (WGS) entry which is preliminary data.</text>
</comment>
<evidence type="ECO:0000256" key="2">
    <source>
        <dbReference type="ARBA" id="ARBA00007441"/>
    </source>
</evidence>
<keyword evidence="4 6" id="KW-0808">Transferase</keyword>
<name>A0ABR6VHR3_9FIRM</name>
<evidence type="ECO:0000313" key="9">
    <source>
        <dbReference type="Proteomes" id="UP000606870"/>
    </source>
</evidence>
<dbReference type="InterPro" id="IPR015421">
    <property type="entry name" value="PyrdxlP-dep_Trfase_major"/>
</dbReference>
<proteinExistence type="inferred from homology"/>
<keyword evidence="5" id="KW-0663">Pyridoxal phosphate</keyword>
<dbReference type="InterPro" id="IPR015424">
    <property type="entry name" value="PyrdxlP-dep_Trfase"/>
</dbReference>
<accession>A0ABR6VHR3</accession>
<dbReference type="Gene3D" id="3.40.640.10">
    <property type="entry name" value="Type I PLP-dependent aspartate aminotransferase-like (Major domain)"/>
    <property type="match status" value="1"/>
</dbReference>
<evidence type="ECO:0000256" key="1">
    <source>
        <dbReference type="ARBA" id="ARBA00001933"/>
    </source>
</evidence>
<dbReference type="CDD" id="cd00609">
    <property type="entry name" value="AAT_like"/>
    <property type="match status" value="1"/>
</dbReference>
<keyword evidence="9" id="KW-1185">Reference proteome</keyword>